<organism evidence="2 3">
    <name type="scientific">Polytolypa hystricis (strain UAMH7299)</name>
    <dbReference type="NCBI Taxonomy" id="1447883"/>
    <lineage>
        <taxon>Eukaryota</taxon>
        <taxon>Fungi</taxon>
        <taxon>Dikarya</taxon>
        <taxon>Ascomycota</taxon>
        <taxon>Pezizomycotina</taxon>
        <taxon>Eurotiomycetes</taxon>
        <taxon>Eurotiomycetidae</taxon>
        <taxon>Onygenales</taxon>
        <taxon>Onygenales incertae sedis</taxon>
        <taxon>Polytolypa</taxon>
    </lineage>
</organism>
<feature type="region of interest" description="Disordered" evidence="1">
    <location>
        <begin position="54"/>
        <end position="80"/>
    </location>
</feature>
<name>A0A2B7YDY7_POLH7</name>
<gene>
    <name evidence="2" type="ORF">AJ80_04118</name>
</gene>
<evidence type="ECO:0000313" key="2">
    <source>
        <dbReference type="EMBL" id="PGH19253.1"/>
    </source>
</evidence>
<dbReference type="AlphaFoldDB" id="A0A2B7YDY7"/>
<reference evidence="2 3" key="1">
    <citation type="submission" date="2017-10" db="EMBL/GenBank/DDBJ databases">
        <title>Comparative genomics in systemic dimorphic fungi from Ajellomycetaceae.</title>
        <authorList>
            <person name="Munoz J.F."/>
            <person name="Mcewen J.G."/>
            <person name="Clay O.K."/>
            <person name="Cuomo C.A."/>
        </authorList>
    </citation>
    <scope>NUCLEOTIDE SEQUENCE [LARGE SCALE GENOMIC DNA]</scope>
    <source>
        <strain evidence="2 3">UAMH7299</strain>
    </source>
</reference>
<accession>A0A2B7YDY7</accession>
<evidence type="ECO:0000313" key="3">
    <source>
        <dbReference type="Proteomes" id="UP000224634"/>
    </source>
</evidence>
<sequence length="80" mass="8568">MLSNLVNRNVPEVVLDSDESRDISVLARGEVVVTTAKLLGFELDLKDIGDFTGGDGEEGRAGRDNIFPPIVNGDSKPGRL</sequence>
<proteinExistence type="predicted"/>
<dbReference type="Proteomes" id="UP000224634">
    <property type="component" value="Unassembled WGS sequence"/>
</dbReference>
<evidence type="ECO:0000256" key="1">
    <source>
        <dbReference type="SAM" id="MobiDB-lite"/>
    </source>
</evidence>
<comment type="caution">
    <text evidence="2">The sequence shown here is derived from an EMBL/GenBank/DDBJ whole genome shotgun (WGS) entry which is preliminary data.</text>
</comment>
<protein>
    <submittedName>
        <fullName evidence="2">Uncharacterized protein</fullName>
    </submittedName>
</protein>
<keyword evidence="3" id="KW-1185">Reference proteome</keyword>
<dbReference type="EMBL" id="PDNA01000050">
    <property type="protein sequence ID" value="PGH19253.1"/>
    <property type="molecule type" value="Genomic_DNA"/>
</dbReference>